<dbReference type="InterPro" id="IPR019734">
    <property type="entry name" value="TPR_rpt"/>
</dbReference>
<dbReference type="Pfam" id="PF13374">
    <property type="entry name" value="TPR_10"/>
    <property type="match status" value="3"/>
</dbReference>
<dbReference type="Pfam" id="PF13401">
    <property type="entry name" value="AAA_22"/>
    <property type="match status" value="1"/>
</dbReference>
<dbReference type="Gene3D" id="1.10.10.10">
    <property type="entry name" value="Winged helix-like DNA-binding domain superfamily/Winged helix DNA-binding domain"/>
    <property type="match status" value="1"/>
</dbReference>
<dbReference type="SUPFAM" id="SSF52540">
    <property type="entry name" value="P-loop containing nucleoside triphosphate hydrolases"/>
    <property type="match status" value="1"/>
</dbReference>
<dbReference type="InterPro" id="IPR005158">
    <property type="entry name" value="BTAD"/>
</dbReference>
<dbReference type="SMART" id="SM00028">
    <property type="entry name" value="TPR"/>
    <property type="match status" value="4"/>
</dbReference>
<feature type="repeat" description="TPR" evidence="1">
    <location>
        <begin position="757"/>
        <end position="790"/>
    </location>
</feature>
<feature type="domain" description="Bacterial transcriptional activator" evidence="2">
    <location>
        <begin position="97"/>
        <end position="234"/>
    </location>
</feature>
<dbReference type="PROSITE" id="PS50005">
    <property type="entry name" value="TPR"/>
    <property type="match status" value="1"/>
</dbReference>
<dbReference type="KEGG" id="dsc:ABOD76_11865"/>
<organism evidence="3">
    <name type="scientific">Deinococcus sonorensis KR-87</name>
    <dbReference type="NCBI Taxonomy" id="694439"/>
    <lineage>
        <taxon>Bacteria</taxon>
        <taxon>Thermotogati</taxon>
        <taxon>Deinococcota</taxon>
        <taxon>Deinococci</taxon>
        <taxon>Deinococcales</taxon>
        <taxon>Deinococcaceae</taxon>
        <taxon>Deinococcus</taxon>
    </lineage>
</organism>
<dbReference type="InterPro" id="IPR036388">
    <property type="entry name" value="WH-like_DNA-bd_sf"/>
</dbReference>
<dbReference type="Gene3D" id="1.25.40.10">
    <property type="entry name" value="Tetratricopeptide repeat domain"/>
    <property type="match status" value="3"/>
</dbReference>
<dbReference type="AlphaFoldDB" id="A0AAU7UG99"/>
<dbReference type="InterPro" id="IPR049945">
    <property type="entry name" value="AAA_22"/>
</dbReference>
<evidence type="ECO:0000256" key="1">
    <source>
        <dbReference type="PROSITE-ProRule" id="PRU00339"/>
    </source>
</evidence>
<dbReference type="GO" id="GO:0016887">
    <property type="term" value="F:ATP hydrolysis activity"/>
    <property type="evidence" value="ECO:0007669"/>
    <property type="project" value="InterPro"/>
</dbReference>
<dbReference type="EMBL" id="CP158299">
    <property type="protein sequence ID" value="XBV86969.1"/>
    <property type="molecule type" value="Genomic_DNA"/>
</dbReference>
<evidence type="ECO:0000259" key="2">
    <source>
        <dbReference type="SMART" id="SM01043"/>
    </source>
</evidence>
<dbReference type="InterPro" id="IPR027417">
    <property type="entry name" value="P-loop_NTPase"/>
</dbReference>
<dbReference type="Gene3D" id="3.40.50.300">
    <property type="entry name" value="P-loop containing nucleotide triphosphate hydrolases"/>
    <property type="match status" value="1"/>
</dbReference>
<dbReference type="PANTHER" id="PTHR47691">
    <property type="entry name" value="REGULATOR-RELATED"/>
    <property type="match status" value="1"/>
</dbReference>
<proteinExistence type="predicted"/>
<dbReference type="PANTHER" id="PTHR47691:SF3">
    <property type="entry name" value="HTH-TYPE TRANSCRIPTIONAL REGULATOR RV0890C-RELATED"/>
    <property type="match status" value="1"/>
</dbReference>
<dbReference type="SMART" id="SM01043">
    <property type="entry name" value="BTAD"/>
    <property type="match status" value="1"/>
</dbReference>
<gene>
    <name evidence="3" type="ORF">ABOD76_11865</name>
</gene>
<reference evidence="3" key="1">
    <citation type="submission" date="2024-06" db="EMBL/GenBank/DDBJ databases">
        <title>Draft Genome Sequence of Deinococcus sonorensis Type Strain KR-87, a Biofilm Producing Representative of the Genus Deinococcus.</title>
        <authorList>
            <person name="Boren L.S."/>
            <person name="Grosso R.A."/>
            <person name="Hugenberg-Cox A.N."/>
            <person name="Hill J.T.E."/>
            <person name="Albert C.M."/>
            <person name="Tuohy J.M."/>
        </authorList>
    </citation>
    <scope>NUCLEOTIDE SEQUENCE</scope>
    <source>
        <strain evidence="3">KR-87</strain>
    </source>
</reference>
<dbReference type="RefSeq" id="WP_350245064.1">
    <property type="nucleotide sequence ID" value="NZ_CP158299.1"/>
</dbReference>
<dbReference type="SUPFAM" id="SSF48452">
    <property type="entry name" value="TPR-like"/>
    <property type="match status" value="3"/>
</dbReference>
<dbReference type="InterPro" id="IPR011990">
    <property type="entry name" value="TPR-like_helical_dom_sf"/>
</dbReference>
<name>A0AAU7UG99_9DEIO</name>
<dbReference type="PRINTS" id="PR00364">
    <property type="entry name" value="DISEASERSIST"/>
</dbReference>
<evidence type="ECO:0000313" key="3">
    <source>
        <dbReference type="EMBL" id="XBV86969.1"/>
    </source>
</evidence>
<accession>A0AAU7UG99</accession>
<protein>
    <submittedName>
        <fullName evidence="3">BTAD domain-containing putative transcriptional regulator</fullName>
    </submittedName>
</protein>
<dbReference type="Pfam" id="PF03704">
    <property type="entry name" value="BTAD"/>
    <property type="match status" value="1"/>
</dbReference>
<sequence>MNGPGPEPTLLLLGPPEVEAGSARFPLPAEAPLWLLTLLGCHEEPVTRPELLELLYAQVDEPAARNRLRNLLHRLRQQPWSGGLQASGPGLYWTAPVDVRTFRQACRDGRWAEALALYRGPLLDGCRPADLPEFEAWLDAERDELQASWLDAALQHAAELERAGQARLALPWLDRLLGVSPYSEEAVQAALRCAAQLGDPAEAERVYSRFQLQLQRDLGVYPSAATTRLYEGVQQAAAPAAPLPTFRHSGPPLFGRHHELAWIQERLDQPDGRLLTLLGPGGAGKTRLSQEVLAGQDAGVRVAFVPLEAATAAEGMVTALAAALGLPPGPAETLAAQLPPVLQTGPHLLVLDNLEHLLAAPSRAEVLTLIQTLLEAVPTLRLIVTSRVRLGLQAEWVISLGGLDYPQIARLDLAAQSSAVRLFVERAGRVRGGFGLTPQNVDDLIRVCQLTEGLPLALELTAAWMGTFDVADVVAELSASLDLLDSDAPDRPERHRSLRAAFGHSWRLLGPDEQRALARLSVFRGGFERAAALAVTGGRLRPLLTLADHSLLRRDRAGRYTLHEVVRQYAAEQLQRQPAEQVQARQAHADWYAALAQEAAPHLHGPEQTDWLARLQTEHDNLEAALEWTFAQAGVQQALELTVALHWFWYVRGHHRSGYGWLRMALERPGEVPAPLRAAALSRLGGLARDLGEYPQAQAWLEQALTLVQDRDARLEAEVRHGLGLSRRERGELEAAGLQLQRAEQLQRTLELPWALASTLNDLGIVWALQDDLDRARPLFQESLTLKERIGDRQGVAYALANLANVTDDLGEYQRLTEQSLAIKRELGDRQGMANSLFNLADMHLNRGELAMARHLLQEALELYWQLGRQRGVAAALTEAAKLAASSSLPLLCLQLAGAADALLEAVGVPAQGFAVGGLLEQARTLAGDGWADHYRRGAALPLEAAVRLALEVTSEQAAPDPSPS</sequence>
<keyword evidence="1" id="KW-0802">TPR repeat</keyword>